<protein>
    <submittedName>
        <fullName evidence="1">Uncharacterized protein</fullName>
    </submittedName>
</protein>
<proteinExistence type="predicted"/>
<accession>A0A812HAM3</accession>
<gene>
    <name evidence="1" type="ORF">SNAT2548_LOCUS1420</name>
</gene>
<name>A0A812HAM3_9DINO</name>
<evidence type="ECO:0000313" key="1">
    <source>
        <dbReference type="EMBL" id="CAE6946692.1"/>
    </source>
</evidence>
<keyword evidence="2" id="KW-1185">Reference proteome</keyword>
<organism evidence="1 2">
    <name type="scientific">Symbiodinium natans</name>
    <dbReference type="NCBI Taxonomy" id="878477"/>
    <lineage>
        <taxon>Eukaryota</taxon>
        <taxon>Sar</taxon>
        <taxon>Alveolata</taxon>
        <taxon>Dinophyceae</taxon>
        <taxon>Suessiales</taxon>
        <taxon>Symbiodiniaceae</taxon>
        <taxon>Symbiodinium</taxon>
    </lineage>
</organism>
<sequence length="179" mass="19546">MAFDPVNPSLRERLLTAIGTSLHSTFEPLQGFHGGRNEGIWFVKGGGETLVVKLVKFDPSTPSQLVEEQMFRKLFQELGPSITEDPKVAFPVKVFRLLGPNNVREHDLIVMKKAPGKSLSYVIGAECLRDLAGRAAKPISCTSSGKLASAWRIFTGGMVAGSAMMPESKTYCGMRKQSM</sequence>
<reference evidence="1" key="1">
    <citation type="submission" date="2021-02" db="EMBL/GenBank/DDBJ databases">
        <authorList>
            <person name="Dougan E. K."/>
            <person name="Rhodes N."/>
            <person name="Thang M."/>
            <person name="Chan C."/>
        </authorList>
    </citation>
    <scope>NUCLEOTIDE SEQUENCE</scope>
</reference>
<comment type="caution">
    <text evidence="1">The sequence shown here is derived from an EMBL/GenBank/DDBJ whole genome shotgun (WGS) entry which is preliminary data.</text>
</comment>
<dbReference type="Proteomes" id="UP000604046">
    <property type="component" value="Unassembled WGS sequence"/>
</dbReference>
<dbReference type="EMBL" id="CAJNDS010000079">
    <property type="protein sequence ID" value="CAE6946692.1"/>
    <property type="molecule type" value="Genomic_DNA"/>
</dbReference>
<evidence type="ECO:0000313" key="2">
    <source>
        <dbReference type="Proteomes" id="UP000604046"/>
    </source>
</evidence>
<dbReference type="AlphaFoldDB" id="A0A812HAM3"/>